<evidence type="ECO:0000313" key="4">
    <source>
        <dbReference type="EMBL" id="NER27656.1"/>
    </source>
</evidence>
<proteinExistence type="predicted"/>
<reference evidence="4" key="1">
    <citation type="submission" date="2019-11" db="EMBL/GenBank/DDBJ databases">
        <title>Genomic insights into an expanded diversity of filamentous marine cyanobacteria reveals the extraordinary biosynthetic potential of Moorea and Okeania.</title>
        <authorList>
            <person name="Ferreira Leao T."/>
            <person name="Wang M."/>
            <person name="Moss N."/>
            <person name="Da Silva R."/>
            <person name="Sanders J."/>
            <person name="Nurk S."/>
            <person name="Gurevich A."/>
            <person name="Humphrey G."/>
            <person name="Reher R."/>
            <person name="Zhu Q."/>
            <person name="Belda-Ferre P."/>
            <person name="Glukhov E."/>
            <person name="Rex R."/>
            <person name="Dorrestein P.C."/>
            <person name="Knight R."/>
            <person name="Pevzner P."/>
            <person name="Gerwick W.H."/>
            <person name="Gerwick L."/>
        </authorList>
    </citation>
    <scope>NUCLEOTIDE SEQUENCE</scope>
    <source>
        <strain evidence="4">SIO1C4</strain>
    </source>
</reference>
<keyword evidence="2" id="KW-0378">Hydrolase</keyword>
<name>A0A6B3N1U8_9CYAN</name>
<comment type="caution">
    <text evidence="4">The sequence shown here is derived from an EMBL/GenBank/DDBJ whole genome shotgun (WGS) entry which is preliminary data.</text>
</comment>
<dbReference type="InterPro" id="IPR016035">
    <property type="entry name" value="Acyl_Trfase/lysoPLipase"/>
</dbReference>
<dbReference type="PANTHER" id="PTHR24138:SF10">
    <property type="entry name" value="PHOSPHOLIPASE A2"/>
    <property type="match status" value="1"/>
</dbReference>
<dbReference type="InterPro" id="IPR047156">
    <property type="entry name" value="Teg/CotR/CapV-like"/>
</dbReference>
<evidence type="ECO:0000256" key="2">
    <source>
        <dbReference type="PROSITE-ProRule" id="PRU01161"/>
    </source>
</evidence>
<dbReference type="Pfam" id="PF01734">
    <property type="entry name" value="Patatin"/>
    <property type="match status" value="1"/>
</dbReference>
<dbReference type="GO" id="GO:0016787">
    <property type="term" value="F:hydrolase activity"/>
    <property type="evidence" value="ECO:0007669"/>
    <property type="project" value="UniProtKB-UniRule"/>
</dbReference>
<protein>
    <submittedName>
        <fullName evidence="4">Patatin</fullName>
    </submittedName>
</protein>
<dbReference type="EMBL" id="JAAHFQ010000120">
    <property type="protein sequence ID" value="NER27656.1"/>
    <property type="molecule type" value="Genomic_DNA"/>
</dbReference>
<evidence type="ECO:0000256" key="1">
    <source>
        <dbReference type="ARBA" id="ARBA00023098"/>
    </source>
</evidence>
<keyword evidence="2" id="KW-0442">Lipid degradation</keyword>
<feature type="active site" description="Nucleophile" evidence="2">
    <location>
        <position position="49"/>
    </location>
</feature>
<dbReference type="Gene3D" id="3.40.1090.10">
    <property type="entry name" value="Cytosolic phospholipase A2 catalytic domain"/>
    <property type="match status" value="1"/>
</dbReference>
<sequence>MTYKILSLDGGGIRGVLSAKILDEIEAIVAKQHPGKKLNQYFNLIAGTSTGSILAAGLACQMEAKQLIDLYKNEGGNIFLKSVYLQRQPKKPIRWLQRRLTAYGLRQLTSWLRRLGGTYALYPHQKGNQGLAKVLERNLIYKGKSPKITEITEPLLLILAYDVFSRNTTWFTNQHPSDYIPWYNNIELWEICTASASAPTFFSPYKLSYNSEKYLTHIDGGVSANNPALSAIAHALWMNRENPEKCNLNNIAVLSIGTGKTTQRYEYDDIAQWGLAGWASHIPDIFLDPSAKNSEDICRQLLRSLGRNYLRLDFNLNEHSKEGEVYNKYIKIKKQITKPIKEEIDNPDNCQDLIEAAQCYLDCGEVDYKGKTVPVRSAIQQFIESH</sequence>
<feature type="short sequence motif" description="GXGXXG" evidence="2">
    <location>
        <begin position="10"/>
        <end position="15"/>
    </location>
</feature>
<dbReference type="InterPro" id="IPR002641">
    <property type="entry name" value="PNPLA_dom"/>
</dbReference>
<keyword evidence="1 2" id="KW-0443">Lipid metabolism</keyword>
<dbReference type="CDD" id="cd07199">
    <property type="entry name" value="Pat17_PNPLA8_PNPLA9_like"/>
    <property type="match status" value="1"/>
</dbReference>
<dbReference type="SUPFAM" id="SSF52151">
    <property type="entry name" value="FabD/lysophospholipase-like"/>
    <property type="match status" value="1"/>
</dbReference>
<feature type="short sequence motif" description="GXSXG" evidence="2">
    <location>
        <begin position="47"/>
        <end position="51"/>
    </location>
</feature>
<dbReference type="GO" id="GO:0016042">
    <property type="term" value="P:lipid catabolic process"/>
    <property type="evidence" value="ECO:0007669"/>
    <property type="project" value="UniProtKB-UniRule"/>
</dbReference>
<organism evidence="4">
    <name type="scientific">Symploca sp. SIO1C4</name>
    <dbReference type="NCBI Taxonomy" id="2607765"/>
    <lineage>
        <taxon>Bacteria</taxon>
        <taxon>Bacillati</taxon>
        <taxon>Cyanobacteriota</taxon>
        <taxon>Cyanophyceae</taxon>
        <taxon>Coleofasciculales</taxon>
        <taxon>Coleofasciculaceae</taxon>
        <taxon>Symploca</taxon>
    </lineage>
</organism>
<dbReference type="PANTHER" id="PTHR24138">
    <property type="entry name" value="INTRACELLLAR PHOSPHOLIPASE A FAMILY"/>
    <property type="match status" value="1"/>
</dbReference>
<evidence type="ECO:0000259" key="3">
    <source>
        <dbReference type="PROSITE" id="PS51635"/>
    </source>
</evidence>
<accession>A0A6B3N1U8</accession>
<dbReference type="AlphaFoldDB" id="A0A6B3N1U8"/>
<feature type="short sequence motif" description="DGA/G" evidence="2">
    <location>
        <begin position="219"/>
        <end position="221"/>
    </location>
</feature>
<feature type="active site" description="Proton acceptor" evidence="2">
    <location>
        <position position="219"/>
    </location>
</feature>
<feature type="domain" description="PNPLA" evidence="3">
    <location>
        <begin position="6"/>
        <end position="232"/>
    </location>
</feature>
<dbReference type="PROSITE" id="PS51635">
    <property type="entry name" value="PNPLA"/>
    <property type="match status" value="1"/>
</dbReference>
<gene>
    <name evidence="4" type="ORF">F6J89_08470</name>
</gene>